<protein>
    <recommendedName>
        <fullName evidence="3">DUF3891 family protein</fullName>
    </recommendedName>
</protein>
<evidence type="ECO:0000313" key="1">
    <source>
        <dbReference type="EMBL" id="MDQ0207765.1"/>
    </source>
</evidence>
<dbReference type="RefSeq" id="WP_306983298.1">
    <property type="nucleotide sequence ID" value="NZ_JAUSUA010000003.1"/>
</dbReference>
<reference evidence="1 2" key="1">
    <citation type="submission" date="2023-07" db="EMBL/GenBank/DDBJ databases">
        <title>Genomic Encyclopedia of Type Strains, Phase IV (KMG-IV): sequencing the most valuable type-strain genomes for metagenomic binning, comparative biology and taxonomic classification.</title>
        <authorList>
            <person name="Goeker M."/>
        </authorList>
    </citation>
    <scope>NUCLEOTIDE SEQUENCE [LARGE SCALE GENOMIC DNA]</scope>
    <source>
        <strain evidence="1 2">DSM 19154</strain>
    </source>
</reference>
<proteinExistence type="predicted"/>
<dbReference type="InterPro" id="IPR024992">
    <property type="entry name" value="DUF3891"/>
</dbReference>
<dbReference type="Pfam" id="PF13030">
    <property type="entry name" value="DUF3891"/>
    <property type="match status" value="1"/>
</dbReference>
<keyword evidence="2" id="KW-1185">Reference proteome</keyword>
<gene>
    <name evidence="1" type="ORF">J2S05_002566</name>
</gene>
<name>A0ABT9YJU5_9BACI</name>
<comment type="caution">
    <text evidence="1">The sequence shown here is derived from an EMBL/GenBank/DDBJ whole genome shotgun (WGS) entry which is preliminary data.</text>
</comment>
<dbReference type="Proteomes" id="UP001225034">
    <property type="component" value="Unassembled WGS sequence"/>
</dbReference>
<evidence type="ECO:0008006" key="3">
    <source>
        <dbReference type="Google" id="ProtNLM"/>
    </source>
</evidence>
<accession>A0ABT9YJU5</accession>
<sequence length="249" mass="28863">MIIRQTTHQIECIKQHDHAYISGEISKHWREQLTFREDVEYAIYEHDRAWIPLDSFIEKETNKKLPLDFISYPLPPKLSAYTKGVDEVQEQSAYAAVLCSKHFCSFFSGTVSEPAIQSFLEEEQKRQKILIEQLEVKPTSTDLVEHFNLLQFCDDLSLYICMNSPGTPKSEEVSWFKDGFTQPFSFAPTGIKAEWMNAHEIKLDPFPFKEPLSVSFPVYELPDTKLNKIQETFPTDQLSSHLQTITFIS</sequence>
<organism evidence="1 2">
    <name type="scientific">Alkalicoccobacillus murimartini</name>
    <dbReference type="NCBI Taxonomy" id="171685"/>
    <lineage>
        <taxon>Bacteria</taxon>
        <taxon>Bacillati</taxon>
        <taxon>Bacillota</taxon>
        <taxon>Bacilli</taxon>
        <taxon>Bacillales</taxon>
        <taxon>Bacillaceae</taxon>
        <taxon>Alkalicoccobacillus</taxon>
    </lineage>
</organism>
<evidence type="ECO:0000313" key="2">
    <source>
        <dbReference type="Proteomes" id="UP001225034"/>
    </source>
</evidence>
<dbReference type="EMBL" id="JAUSUA010000003">
    <property type="protein sequence ID" value="MDQ0207765.1"/>
    <property type="molecule type" value="Genomic_DNA"/>
</dbReference>